<feature type="transmembrane region" description="Helical" evidence="2">
    <location>
        <begin position="37"/>
        <end position="55"/>
    </location>
</feature>
<dbReference type="InterPro" id="IPR002035">
    <property type="entry name" value="VWF_A"/>
</dbReference>
<dbReference type="Pfam" id="PF00092">
    <property type="entry name" value="VWA"/>
    <property type="match status" value="1"/>
</dbReference>
<organism evidence="4 5">
    <name type="scientific">Aeoliella straminimaris</name>
    <dbReference type="NCBI Taxonomy" id="2954799"/>
    <lineage>
        <taxon>Bacteria</taxon>
        <taxon>Pseudomonadati</taxon>
        <taxon>Planctomycetota</taxon>
        <taxon>Planctomycetia</taxon>
        <taxon>Pirellulales</taxon>
        <taxon>Lacipirellulaceae</taxon>
        <taxon>Aeoliella</taxon>
    </lineage>
</organism>
<proteinExistence type="predicted"/>
<dbReference type="PROSITE" id="PS50234">
    <property type="entry name" value="VWFA"/>
    <property type="match status" value="2"/>
</dbReference>
<feature type="region of interest" description="Disordered" evidence="1">
    <location>
        <begin position="941"/>
        <end position="1026"/>
    </location>
</feature>
<dbReference type="SUPFAM" id="SSF52317">
    <property type="entry name" value="Class I glutamine amidotransferase-like"/>
    <property type="match status" value="1"/>
</dbReference>
<evidence type="ECO:0000313" key="5">
    <source>
        <dbReference type="Proteomes" id="UP001155241"/>
    </source>
</evidence>
<evidence type="ECO:0000256" key="1">
    <source>
        <dbReference type="SAM" id="MobiDB-lite"/>
    </source>
</evidence>
<dbReference type="Proteomes" id="UP001155241">
    <property type="component" value="Unassembled WGS sequence"/>
</dbReference>
<gene>
    <name evidence="4" type="ORF">NG895_07465</name>
</gene>
<feature type="transmembrane region" description="Helical" evidence="2">
    <location>
        <begin position="7"/>
        <end position="25"/>
    </location>
</feature>
<evidence type="ECO:0000313" key="4">
    <source>
        <dbReference type="EMBL" id="MCO6043742.1"/>
    </source>
</evidence>
<keyword evidence="2" id="KW-0812">Transmembrane</keyword>
<dbReference type="RefSeq" id="WP_252851847.1">
    <property type="nucleotide sequence ID" value="NZ_JAMXLR010000026.1"/>
</dbReference>
<dbReference type="Gene3D" id="3.40.50.880">
    <property type="match status" value="2"/>
</dbReference>
<feature type="compositionally biased region" description="Basic and acidic residues" evidence="1">
    <location>
        <begin position="949"/>
        <end position="968"/>
    </location>
</feature>
<dbReference type="InterPro" id="IPR029062">
    <property type="entry name" value="Class_I_gatase-like"/>
</dbReference>
<name>A0A9X2F7F1_9BACT</name>
<protein>
    <submittedName>
        <fullName evidence="4">VWA domain-containing protein</fullName>
    </submittedName>
</protein>
<dbReference type="CDD" id="cd00198">
    <property type="entry name" value="vWFA"/>
    <property type="match status" value="1"/>
</dbReference>
<reference evidence="4" key="1">
    <citation type="submission" date="2022-06" db="EMBL/GenBank/DDBJ databases">
        <title>Aeoliella straminimaris, a novel planctomycete from sediments.</title>
        <authorList>
            <person name="Vitorino I.R."/>
            <person name="Lage O.M."/>
        </authorList>
    </citation>
    <scope>NUCLEOTIDE SEQUENCE</scope>
    <source>
        <strain evidence="4">ICT_H6.2</strain>
    </source>
</reference>
<keyword evidence="5" id="KW-1185">Reference proteome</keyword>
<dbReference type="SUPFAM" id="SSF53300">
    <property type="entry name" value="vWA-like"/>
    <property type="match status" value="2"/>
</dbReference>
<feature type="compositionally biased region" description="Acidic residues" evidence="1">
    <location>
        <begin position="969"/>
        <end position="985"/>
    </location>
</feature>
<dbReference type="SMART" id="SM00327">
    <property type="entry name" value="VWA"/>
    <property type="match status" value="2"/>
</dbReference>
<dbReference type="Pfam" id="PF13519">
    <property type="entry name" value="VWA_2"/>
    <property type="match status" value="1"/>
</dbReference>
<dbReference type="Gene3D" id="3.40.50.410">
    <property type="entry name" value="von Willebrand factor, type A domain"/>
    <property type="match status" value="1"/>
</dbReference>
<dbReference type="PANTHER" id="PTHR37947:SF2">
    <property type="entry name" value="VON WILLEBRAND FACTOR TYPE A"/>
    <property type="match status" value="1"/>
</dbReference>
<sequence>MPFAFDSPWYLLLLLLLPVIWFTSYRSLAGLGHWRRLTAIILRSLVFALLVFALADIQYRKKNDSMTVLYLLDQSMSIPEDRRELMMEFVNESVDEHLRSEKNDRVGVIVFGRDAEVETPPLDYFVDLQKLTSLLDPQYTNLESALQRARALFPEETARRIVVVTDGNENLGDALSEARALADAGISIDVLPVDLPVRSEASVEKVTLPSDVRQGQPFELRVVLNHDAPEGAPPLPGTLKIVRKTGDYQETLTEGPVELPPGKSRFSVTETIERPDFYTYEAQFFPADPSSDGTAQNNVGTAFTHVRGKGHVLVIEDFAEPGQFDYMVDRLRTSGLEVTVMPSNALFSTLADLQRYDTVVLANVPRSSSDADFEDDGSGANFSDAQVSMLVRNTEELGCGLVMIGGRNSMGAGGWANTELEKAMPVDFQIKSAKVVPVGALALMMHASEMSQGNYWQKRIAIEAIKVLGDRDYAGMIQWNMTDQWLWGQSQGGMLTVGENRNMMLARVDTMAVGDMPAFEGAMKKVANSFARLDQLTNKPAVKHMIIISDGDPSPPSRQVIAQFKKMQVKITTVAVGAHGTVGTKTMRDIAQATGGKYYKVRNAKALPRIYQREARRVARPLVKDLDPPQKPILTSQHEIVRGIGPEEFPPINGYVLTTVKDSALVEVILRSPEPRIEANSTLLAAWPYGLGKTVVFTSDGGRQLAKAWDGWDRYDQFFSQMIRWSMRPTGDTGNFSVATTTEDGKTRVIIDALDKDEEFINVASMNATVVGPDMESIPLVIEQVAPGRYIGEFDSMVPGSYMLSVQPGGDEGMIRTGVNVGYSEEFRDRETNLPLLETMARLEPNKGKPGVLVGSEQNTMLTGDPQILTNLLSFDPYRRDLPPAVSTQSIWPWMVVLASTLFFGDVFIRRVQVGFEWLKPMWVYIDEKLLGRQHEAAVPATMSRLQSRKAEVQKQYESRRAETRFEAPEETEPTGDPSPLDEMDGPAPQRPTQAPAPKVGEADKEEESYTSRLLKAKKDVWKDKQ</sequence>
<keyword evidence="2" id="KW-0472">Membrane</keyword>
<dbReference type="InterPro" id="IPR036465">
    <property type="entry name" value="vWFA_dom_sf"/>
</dbReference>
<keyword evidence="2" id="KW-1133">Transmembrane helix</keyword>
<feature type="domain" description="VWFA" evidence="3">
    <location>
        <begin position="67"/>
        <end position="242"/>
    </location>
</feature>
<feature type="compositionally biased region" description="Basic and acidic residues" evidence="1">
    <location>
        <begin position="1017"/>
        <end position="1026"/>
    </location>
</feature>
<dbReference type="EMBL" id="JAMXLR010000026">
    <property type="protein sequence ID" value="MCO6043742.1"/>
    <property type="molecule type" value="Genomic_DNA"/>
</dbReference>
<comment type="caution">
    <text evidence="4">The sequence shown here is derived from an EMBL/GenBank/DDBJ whole genome shotgun (WGS) entry which is preliminary data.</text>
</comment>
<dbReference type="AlphaFoldDB" id="A0A9X2F7F1"/>
<dbReference type="PANTHER" id="PTHR37947">
    <property type="entry name" value="BLL2462 PROTEIN"/>
    <property type="match status" value="1"/>
</dbReference>
<feature type="compositionally biased region" description="Low complexity" evidence="1">
    <location>
        <begin position="987"/>
        <end position="998"/>
    </location>
</feature>
<feature type="domain" description="VWFA" evidence="3">
    <location>
        <begin position="522"/>
        <end position="614"/>
    </location>
</feature>
<evidence type="ECO:0000256" key="2">
    <source>
        <dbReference type="SAM" id="Phobius"/>
    </source>
</evidence>
<accession>A0A9X2F7F1</accession>
<evidence type="ECO:0000259" key="3">
    <source>
        <dbReference type="PROSITE" id="PS50234"/>
    </source>
</evidence>